<dbReference type="Proteomes" id="UP001313282">
    <property type="component" value="Unassembled WGS sequence"/>
</dbReference>
<dbReference type="EMBL" id="JAVHNR010000009">
    <property type="protein sequence ID" value="KAK6333159.1"/>
    <property type="molecule type" value="Genomic_DNA"/>
</dbReference>
<proteinExistence type="predicted"/>
<name>A0AAN8MKT5_9PEZI</name>
<accession>A0AAN8MKT5</accession>
<evidence type="ECO:0000313" key="1">
    <source>
        <dbReference type="EMBL" id="KAK6333159.1"/>
    </source>
</evidence>
<comment type="caution">
    <text evidence="1">The sequence shown here is derived from an EMBL/GenBank/DDBJ whole genome shotgun (WGS) entry which is preliminary data.</text>
</comment>
<keyword evidence="2" id="KW-1185">Reference proteome</keyword>
<gene>
    <name evidence="1" type="ORF">TWF718_010982</name>
</gene>
<organism evidence="1 2">
    <name type="scientific">Orbilia javanica</name>
    <dbReference type="NCBI Taxonomy" id="47235"/>
    <lineage>
        <taxon>Eukaryota</taxon>
        <taxon>Fungi</taxon>
        <taxon>Dikarya</taxon>
        <taxon>Ascomycota</taxon>
        <taxon>Pezizomycotina</taxon>
        <taxon>Orbiliomycetes</taxon>
        <taxon>Orbiliales</taxon>
        <taxon>Orbiliaceae</taxon>
        <taxon>Orbilia</taxon>
    </lineage>
</organism>
<dbReference type="AlphaFoldDB" id="A0AAN8MKT5"/>
<protein>
    <submittedName>
        <fullName evidence="1">Uncharacterized protein</fullName>
    </submittedName>
</protein>
<sequence>MALYAGPKEVFPQQAHMELPNAFEFLFSRLSVPERKKLFAGVIELWADIGIRHANRLKWAARIMSLQFAHPPALCTNCYLGDWLDSKIPRNGTLAAVTRPKWTLKKNKKQYGHMAGNYAMVYRRS</sequence>
<reference evidence="1 2" key="1">
    <citation type="submission" date="2019-10" db="EMBL/GenBank/DDBJ databases">
        <authorList>
            <person name="Palmer J.M."/>
        </authorList>
    </citation>
    <scope>NUCLEOTIDE SEQUENCE [LARGE SCALE GENOMIC DNA]</scope>
    <source>
        <strain evidence="1 2">TWF718</strain>
    </source>
</reference>
<evidence type="ECO:0000313" key="2">
    <source>
        <dbReference type="Proteomes" id="UP001313282"/>
    </source>
</evidence>